<protein>
    <submittedName>
        <fullName evidence="1">Uncharacterized protein</fullName>
    </submittedName>
</protein>
<evidence type="ECO:0000313" key="1">
    <source>
        <dbReference type="EMBL" id="MBX56151.1"/>
    </source>
</evidence>
<proteinExistence type="predicted"/>
<dbReference type="EMBL" id="GGEC01075667">
    <property type="protein sequence ID" value="MBX56151.1"/>
    <property type="molecule type" value="Transcribed_RNA"/>
</dbReference>
<accession>A0A2P2PNA6</accession>
<name>A0A2P2PNA6_RHIMU</name>
<sequence>MLPHNYLYYWALKRQQFLQDADLHALMDEIEDSKSLMGLLTWL</sequence>
<reference evidence="1" key="1">
    <citation type="submission" date="2018-02" db="EMBL/GenBank/DDBJ databases">
        <title>Rhizophora mucronata_Transcriptome.</title>
        <authorList>
            <person name="Meera S.P."/>
            <person name="Sreeshan A."/>
            <person name="Augustine A."/>
        </authorList>
    </citation>
    <scope>NUCLEOTIDE SEQUENCE</scope>
    <source>
        <tissue evidence="1">Leaf</tissue>
    </source>
</reference>
<dbReference type="AlphaFoldDB" id="A0A2P2PNA6"/>
<organism evidence="1">
    <name type="scientific">Rhizophora mucronata</name>
    <name type="common">Asiatic mangrove</name>
    <dbReference type="NCBI Taxonomy" id="61149"/>
    <lineage>
        <taxon>Eukaryota</taxon>
        <taxon>Viridiplantae</taxon>
        <taxon>Streptophyta</taxon>
        <taxon>Embryophyta</taxon>
        <taxon>Tracheophyta</taxon>
        <taxon>Spermatophyta</taxon>
        <taxon>Magnoliopsida</taxon>
        <taxon>eudicotyledons</taxon>
        <taxon>Gunneridae</taxon>
        <taxon>Pentapetalae</taxon>
        <taxon>rosids</taxon>
        <taxon>fabids</taxon>
        <taxon>Malpighiales</taxon>
        <taxon>Rhizophoraceae</taxon>
        <taxon>Rhizophora</taxon>
    </lineage>
</organism>